<name>F0WHN3_9STRA</name>
<protein>
    <submittedName>
        <fullName evidence="1">Uncharacterized protein AlNc14C102G6070</fullName>
    </submittedName>
</protein>
<dbReference type="PANTHER" id="PTHR33524">
    <property type="entry name" value="C5ORF35"/>
    <property type="match status" value="1"/>
</dbReference>
<evidence type="ECO:0000313" key="1">
    <source>
        <dbReference type="EMBL" id="CCA20726.1"/>
    </source>
</evidence>
<reference evidence="1" key="2">
    <citation type="submission" date="2011-02" db="EMBL/GenBank/DDBJ databases">
        <authorList>
            <person name="MacLean D."/>
        </authorList>
    </citation>
    <scope>NUCLEOTIDE SEQUENCE</scope>
</reference>
<dbReference type="EMBL" id="FR824147">
    <property type="protein sequence ID" value="CCA20726.1"/>
    <property type="molecule type" value="Genomic_DNA"/>
</dbReference>
<dbReference type="InterPro" id="IPR040415">
    <property type="entry name" value="SETD9"/>
</dbReference>
<accession>F0WHN3</accession>
<gene>
    <name evidence="1" type="primary">AlNc14C102G6070</name>
    <name evidence="1" type="ORF">ALNC14_068690</name>
</gene>
<dbReference type="PANTHER" id="PTHR33524:SF1">
    <property type="entry name" value="SET DOMAIN-CONTAINING PROTEIN"/>
    <property type="match status" value="1"/>
</dbReference>
<reference evidence="1" key="1">
    <citation type="journal article" date="2011" name="PLoS Biol.">
        <title>Gene gain and loss during evolution of obligate parasitism in the white rust pathogen of Arabidopsis thaliana.</title>
        <authorList>
            <person name="Kemen E."/>
            <person name="Gardiner A."/>
            <person name="Schultz-Larsen T."/>
            <person name="Kemen A.C."/>
            <person name="Balmuth A.L."/>
            <person name="Robert-Seilaniantz A."/>
            <person name="Bailey K."/>
            <person name="Holub E."/>
            <person name="Studholme D.J."/>
            <person name="Maclean D."/>
            <person name="Jones J.D."/>
        </authorList>
    </citation>
    <scope>NUCLEOTIDE SEQUENCE</scope>
</reference>
<sequence>MEGIKVSAMVTYNNAYAELYVAQNPRNPLGVGHMINHPPANELPNVIAFPYDFPMREPFTKEEHIPLIPNSFIDQPSRLSMFGKRILIHSLAFISLREIEDEELFLNYRYNPNLPYPEWYTPVDLESDKLLWG</sequence>
<dbReference type="HOGENOM" id="CLU_1910526_0_0_1"/>
<organism evidence="1">
    <name type="scientific">Albugo laibachii Nc14</name>
    <dbReference type="NCBI Taxonomy" id="890382"/>
    <lineage>
        <taxon>Eukaryota</taxon>
        <taxon>Sar</taxon>
        <taxon>Stramenopiles</taxon>
        <taxon>Oomycota</taxon>
        <taxon>Peronosporomycetes</taxon>
        <taxon>Albuginales</taxon>
        <taxon>Albuginaceae</taxon>
        <taxon>Albugo</taxon>
    </lineage>
</organism>
<dbReference type="AlphaFoldDB" id="F0WHN3"/>
<proteinExistence type="predicted"/>